<comment type="caution">
    <text evidence="2">The sequence shown here is derived from an EMBL/GenBank/DDBJ whole genome shotgun (WGS) entry which is preliminary data.</text>
</comment>
<evidence type="ECO:0000313" key="2">
    <source>
        <dbReference type="EMBL" id="MBI4251943.1"/>
    </source>
</evidence>
<name>A0A932ZUM3_UNCTE</name>
<dbReference type="EMBL" id="JACQRX010000251">
    <property type="protein sequence ID" value="MBI4251943.1"/>
    <property type="molecule type" value="Genomic_DNA"/>
</dbReference>
<dbReference type="Gene3D" id="2.40.70.10">
    <property type="entry name" value="Acid Proteases"/>
    <property type="match status" value="1"/>
</dbReference>
<dbReference type="Proteomes" id="UP000752292">
    <property type="component" value="Unassembled WGS sequence"/>
</dbReference>
<dbReference type="InterPro" id="IPR008503">
    <property type="entry name" value="Asp_endopeptidase"/>
</dbReference>
<proteinExistence type="predicted"/>
<sequence>SEGEAIRPVVSVELCLGARRIRALVSLNDRRYMAYPLLLGRSFLADGFLVDVSRSHVLKPACKGIRGRP</sequence>
<dbReference type="GO" id="GO:0008233">
    <property type="term" value="F:peptidase activity"/>
    <property type="evidence" value="ECO:0007669"/>
    <property type="project" value="UniProtKB-KW"/>
</dbReference>
<protein>
    <submittedName>
        <fullName evidence="2">ATP-dependent zinc protease</fullName>
    </submittedName>
</protein>
<dbReference type="PANTHER" id="PTHR38037">
    <property type="entry name" value="ZN_PROTEASE DOMAIN-CONTAINING PROTEIN"/>
    <property type="match status" value="1"/>
</dbReference>
<keyword evidence="2" id="KW-0645">Protease</keyword>
<dbReference type="GO" id="GO:0006508">
    <property type="term" value="P:proteolysis"/>
    <property type="evidence" value="ECO:0007669"/>
    <property type="project" value="UniProtKB-KW"/>
</dbReference>
<organism evidence="2 3">
    <name type="scientific">Tectimicrobiota bacterium</name>
    <dbReference type="NCBI Taxonomy" id="2528274"/>
    <lineage>
        <taxon>Bacteria</taxon>
        <taxon>Pseudomonadati</taxon>
        <taxon>Nitrospinota/Tectimicrobiota group</taxon>
        <taxon>Candidatus Tectimicrobiota</taxon>
    </lineage>
</organism>
<gene>
    <name evidence="2" type="ORF">HY618_05735</name>
</gene>
<evidence type="ECO:0000259" key="1">
    <source>
        <dbReference type="Pfam" id="PF05618"/>
    </source>
</evidence>
<evidence type="ECO:0000313" key="3">
    <source>
        <dbReference type="Proteomes" id="UP000752292"/>
    </source>
</evidence>
<dbReference type="Pfam" id="PF05618">
    <property type="entry name" value="Zn_protease"/>
    <property type="match status" value="1"/>
</dbReference>
<feature type="non-terminal residue" evidence="2">
    <location>
        <position position="1"/>
    </location>
</feature>
<dbReference type="PANTHER" id="PTHR38037:SF2">
    <property type="entry name" value="ATP-DEPENDENT ZINC PROTEASE DOMAIN-CONTAINING PROTEIN-RELATED"/>
    <property type="match status" value="1"/>
</dbReference>
<dbReference type="SUPFAM" id="SSF50630">
    <property type="entry name" value="Acid proteases"/>
    <property type="match status" value="1"/>
</dbReference>
<reference evidence="2" key="1">
    <citation type="submission" date="2020-07" db="EMBL/GenBank/DDBJ databases">
        <title>Huge and variable diversity of episymbiotic CPR bacteria and DPANN archaea in groundwater ecosystems.</title>
        <authorList>
            <person name="He C.Y."/>
            <person name="Keren R."/>
            <person name="Whittaker M."/>
            <person name="Farag I.F."/>
            <person name="Doudna J."/>
            <person name="Cate J.H.D."/>
            <person name="Banfield J.F."/>
        </authorList>
    </citation>
    <scope>NUCLEOTIDE SEQUENCE</scope>
    <source>
        <strain evidence="2">NC_groundwater_1370_Ag_S-0.2um_69_93</strain>
    </source>
</reference>
<dbReference type="AlphaFoldDB" id="A0A932ZUM3"/>
<dbReference type="InterPro" id="IPR021109">
    <property type="entry name" value="Peptidase_aspartic_dom_sf"/>
</dbReference>
<accession>A0A932ZUM3</accession>
<keyword evidence="2" id="KW-0378">Hydrolase</keyword>
<feature type="domain" description="Retropepsin-like aspartic endopeptidase" evidence="1">
    <location>
        <begin position="5"/>
        <end position="57"/>
    </location>
</feature>